<dbReference type="PANTHER" id="PTHR43537:SF5">
    <property type="entry name" value="UXU OPERON TRANSCRIPTIONAL REGULATOR"/>
    <property type="match status" value="1"/>
</dbReference>
<reference evidence="5" key="1">
    <citation type="submission" date="2021-03" db="EMBL/GenBank/DDBJ databases">
        <title>Leucobacter chromiisoli sp. nov., isolated from chromium-containing soil of chemical plant.</title>
        <authorList>
            <person name="Xu Z."/>
        </authorList>
    </citation>
    <scope>NUCLEOTIDE SEQUENCE</scope>
    <source>
        <strain evidence="5">S27</strain>
    </source>
</reference>
<dbReference type="SUPFAM" id="SSF46785">
    <property type="entry name" value="Winged helix' DNA-binding domain"/>
    <property type="match status" value="1"/>
</dbReference>
<dbReference type="PRINTS" id="PR00035">
    <property type="entry name" value="HTHGNTR"/>
</dbReference>
<dbReference type="Gene3D" id="1.10.10.10">
    <property type="entry name" value="Winged helix-like DNA-binding domain superfamily/Winged helix DNA-binding domain"/>
    <property type="match status" value="1"/>
</dbReference>
<accession>A0A939MIL7</accession>
<dbReference type="SUPFAM" id="SSF48008">
    <property type="entry name" value="GntR ligand-binding domain-like"/>
    <property type="match status" value="1"/>
</dbReference>
<gene>
    <name evidence="5" type="ORF">J4H92_06520</name>
</gene>
<feature type="domain" description="HTH gntR-type" evidence="4">
    <location>
        <begin position="12"/>
        <end position="80"/>
    </location>
</feature>
<dbReference type="Pfam" id="PF00392">
    <property type="entry name" value="GntR"/>
    <property type="match status" value="1"/>
</dbReference>
<dbReference type="PANTHER" id="PTHR43537">
    <property type="entry name" value="TRANSCRIPTIONAL REGULATOR, GNTR FAMILY"/>
    <property type="match status" value="1"/>
</dbReference>
<keyword evidence="6" id="KW-1185">Reference proteome</keyword>
<dbReference type="Proteomes" id="UP000664382">
    <property type="component" value="Unassembled WGS sequence"/>
</dbReference>
<dbReference type="SMART" id="SM00895">
    <property type="entry name" value="FCD"/>
    <property type="match status" value="1"/>
</dbReference>
<dbReference type="SMART" id="SM00419">
    <property type="entry name" value="HTH_CRP"/>
    <property type="match status" value="1"/>
</dbReference>
<dbReference type="AlphaFoldDB" id="A0A939MIL7"/>
<dbReference type="SMART" id="SM00345">
    <property type="entry name" value="HTH_GNTR"/>
    <property type="match status" value="1"/>
</dbReference>
<name>A0A939MIL7_9MICO</name>
<evidence type="ECO:0000256" key="3">
    <source>
        <dbReference type="ARBA" id="ARBA00023163"/>
    </source>
</evidence>
<dbReference type="Pfam" id="PF07729">
    <property type="entry name" value="FCD"/>
    <property type="match status" value="1"/>
</dbReference>
<evidence type="ECO:0000313" key="6">
    <source>
        <dbReference type="Proteomes" id="UP000664382"/>
    </source>
</evidence>
<dbReference type="InterPro" id="IPR036388">
    <property type="entry name" value="WH-like_DNA-bd_sf"/>
</dbReference>
<dbReference type="InterPro" id="IPR011711">
    <property type="entry name" value="GntR_C"/>
</dbReference>
<dbReference type="InterPro" id="IPR000524">
    <property type="entry name" value="Tscrpt_reg_HTH_GntR"/>
</dbReference>
<dbReference type="PROSITE" id="PS50949">
    <property type="entry name" value="HTH_GNTR"/>
    <property type="match status" value="1"/>
</dbReference>
<keyword evidence="3" id="KW-0804">Transcription</keyword>
<evidence type="ECO:0000256" key="2">
    <source>
        <dbReference type="ARBA" id="ARBA00023125"/>
    </source>
</evidence>
<evidence type="ECO:0000256" key="1">
    <source>
        <dbReference type="ARBA" id="ARBA00023015"/>
    </source>
</evidence>
<evidence type="ECO:0000313" key="5">
    <source>
        <dbReference type="EMBL" id="MBO1901604.1"/>
    </source>
</evidence>
<comment type="caution">
    <text evidence="5">The sequence shown here is derived from an EMBL/GenBank/DDBJ whole genome shotgun (WGS) entry which is preliminary data.</text>
</comment>
<dbReference type="RefSeq" id="WP_208097369.1">
    <property type="nucleotide sequence ID" value="NZ_JAGDYM010000007.1"/>
</dbReference>
<dbReference type="InterPro" id="IPR036390">
    <property type="entry name" value="WH_DNA-bd_sf"/>
</dbReference>
<evidence type="ECO:0000259" key="4">
    <source>
        <dbReference type="PROSITE" id="PS50949"/>
    </source>
</evidence>
<sequence>MDWSSISRGDTLSVPDRLSVDLERLILEGELAPGERLPAERELATHLGVSRVSIREALRELENRGLIDRRPGRGTIVLAPGENARIGDGALGIVASLRPELHDIMELRVILEPPIARITASRATPRDLAQLRELVEAMEIDVSKERYAELDRAFHQAIAQYTHNPLLTLINEQIAQQIAPSRASRYQTKARRAASSAAHRRIYEAIAAGDGALAEQEAREHVLGISHEIARAASSAPRPGAEAGR</sequence>
<organism evidence="5 6">
    <name type="scientific">Leucobacter weissii</name>
    <dbReference type="NCBI Taxonomy" id="1983706"/>
    <lineage>
        <taxon>Bacteria</taxon>
        <taxon>Bacillati</taxon>
        <taxon>Actinomycetota</taxon>
        <taxon>Actinomycetes</taxon>
        <taxon>Micrococcales</taxon>
        <taxon>Microbacteriaceae</taxon>
        <taxon>Leucobacter</taxon>
    </lineage>
</organism>
<keyword evidence="1" id="KW-0805">Transcription regulation</keyword>
<dbReference type="InterPro" id="IPR008920">
    <property type="entry name" value="TF_FadR/GntR_C"/>
</dbReference>
<proteinExistence type="predicted"/>
<dbReference type="GO" id="GO:0003700">
    <property type="term" value="F:DNA-binding transcription factor activity"/>
    <property type="evidence" value="ECO:0007669"/>
    <property type="project" value="InterPro"/>
</dbReference>
<dbReference type="GO" id="GO:0003677">
    <property type="term" value="F:DNA binding"/>
    <property type="evidence" value="ECO:0007669"/>
    <property type="project" value="UniProtKB-KW"/>
</dbReference>
<dbReference type="Gene3D" id="1.20.120.530">
    <property type="entry name" value="GntR ligand-binding domain-like"/>
    <property type="match status" value="1"/>
</dbReference>
<dbReference type="InterPro" id="IPR012318">
    <property type="entry name" value="HTH_CRP"/>
</dbReference>
<dbReference type="CDD" id="cd07377">
    <property type="entry name" value="WHTH_GntR"/>
    <property type="match status" value="1"/>
</dbReference>
<dbReference type="EMBL" id="JAGDYM010000007">
    <property type="protein sequence ID" value="MBO1901604.1"/>
    <property type="molecule type" value="Genomic_DNA"/>
</dbReference>
<keyword evidence="2" id="KW-0238">DNA-binding</keyword>
<protein>
    <submittedName>
        <fullName evidence="5">FadR family transcriptional regulator</fullName>
    </submittedName>
</protein>